<dbReference type="Pfam" id="PF13374">
    <property type="entry name" value="TPR_10"/>
    <property type="match status" value="1"/>
</dbReference>
<dbReference type="GO" id="GO:0005737">
    <property type="term" value="C:cytoplasm"/>
    <property type="evidence" value="ECO:0007669"/>
    <property type="project" value="UniProtKB-SubCell"/>
</dbReference>
<dbReference type="HAMAP" id="MF_03013">
    <property type="entry name" value="CLU"/>
    <property type="match status" value="1"/>
</dbReference>
<dbReference type="InterPro" id="IPR011990">
    <property type="entry name" value="TPR-like_helical_dom_sf"/>
</dbReference>
<dbReference type="Pfam" id="PF14817">
    <property type="entry name" value="HAUS5"/>
    <property type="match status" value="1"/>
</dbReference>
<feature type="region of interest" description="Disordered" evidence="4">
    <location>
        <begin position="814"/>
        <end position="902"/>
    </location>
</feature>
<accession>A0AAV8R4T7</accession>
<dbReference type="CDD" id="cd15466">
    <property type="entry name" value="CLU-central"/>
    <property type="match status" value="1"/>
</dbReference>
<dbReference type="FunFam" id="3.30.2280.10:FF:000002">
    <property type="entry name" value="Clustered mitochondria protein homolog"/>
    <property type="match status" value="1"/>
</dbReference>
<gene>
    <name evidence="6" type="ORF">OPV22_018578</name>
</gene>
<feature type="region of interest" description="Disordered" evidence="4">
    <location>
        <begin position="768"/>
        <end position="788"/>
    </location>
</feature>
<name>A0AAV8R4T7_ENSVE</name>
<feature type="compositionally biased region" description="Low complexity" evidence="4">
    <location>
        <begin position="853"/>
        <end position="867"/>
    </location>
</feature>
<dbReference type="InterPro" id="IPR033646">
    <property type="entry name" value="CLU-central"/>
</dbReference>
<evidence type="ECO:0000256" key="1">
    <source>
        <dbReference type="ARBA" id="ARBA00022490"/>
    </source>
</evidence>
<dbReference type="Pfam" id="PF13236">
    <property type="entry name" value="CLU"/>
    <property type="match status" value="2"/>
</dbReference>
<feature type="compositionally biased region" description="Polar residues" evidence="4">
    <location>
        <begin position="2186"/>
        <end position="2203"/>
    </location>
</feature>
<dbReference type="Pfam" id="PF15044">
    <property type="entry name" value="CLU_N"/>
    <property type="match status" value="1"/>
</dbReference>
<dbReference type="GO" id="GO:0007005">
    <property type="term" value="P:mitochondrion organization"/>
    <property type="evidence" value="ECO:0007669"/>
    <property type="project" value="UniProtKB-UniRule"/>
</dbReference>
<dbReference type="Proteomes" id="UP001222027">
    <property type="component" value="Unassembled WGS sequence"/>
</dbReference>
<dbReference type="SUPFAM" id="SSF103107">
    <property type="entry name" value="Hypothetical protein c14orf129, hspc210"/>
    <property type="match status" value="1"/>
</dbReference>
<dbReference type="InterPro" id="IPR019734">
    <property type="entry name" value="TPR_rpt"/>
</dbReference>
<evidence type="ECO:0000256" key="2">
    <source>
        <dbReference type="HAMAP-Rule" id="MF_03013"/>
    </source>
</evidence>
<dbReference type="Gene3D" id="1.25.40.10">
    <property type="entry name" value="Tetratricopeptide repeat domain"/>
    <property type="match status" value="1"/>
</dbReference>
<evidence type="ECO:0000256" key="3">
    <source>
        <dbReference type="PROSITE-ProRule" id="PRU00339"/>
    </source>
</evidence>
<keyword evidence="2" id="KW-0694">RNA-binding</keyword>
<dbReference type="InterPro" id="IPR023231">
    <property type="entry name" value="GSKIP_dom_sf"/>
</dbReference>
<dbReference type="Pfam" id="PF12807">
    <property type="entry name" value="eIF3_p135"/>
    <property type="match status" value="1"/>
</dbReference>
<feature type="domain" description="Clu" evidence="5">
    <location>
        <begin position="1178"/>
        <end position="1497"/>
    </location>
</feature>
<reference evidence="6 7" key="1">
    <citation type="submission" date="2022-12" db="EMBL/GenBank/DDBJ databases">
        <title>Chromosome-scale assembly of the Ensete ventricosum genome.</title>
        <authorList>
            <person name="Dussert Y."/>
            <person name="Stocks J."/>
            <person name="Wendawek A."/>
            <person name="Woldeyes F."/>
            <person name="Nichols R.A."/>
            <person name="Borrell J.S."/>
        </authorList>
    </citation>
    <scope>NUCLEOTIDE SEQUENCE [LARGE SCALE GENOMIC DNA]</scope>
    <source>
        <strain evidence="7">cv. Maze</strain>
        <tissue evidence="6">Seeds</tissue>
    </source>
</reference>
<feature type="region of interest" description="Disordered" evidence="4">
    <location>
        <begin position="340"/>
        <end position="370"/>
    </location>
</feature>
<keyword evidence="3" id="KW-0802">TPR repeat</keyword>
<dbReference type="InterPro" id="IPR028275">
    <property type="entry name" value="CLU_N"/>
</dbReference>
<feature type="compositionally biased region" description="Polar residues" evidence="4">
    <location>
        <begin position="2166"/>
        <end position="2178"/>
    </location>
</feature>
<evidence type="ECO:0000313" key="6">
    <source>
        <dbReference type="EMBL" id="KAJ8486093.1"/>
    </source>
</evidence>
<keyword evidence="7" id="KW-1185">Reference proteome</keyword>
<keyword evidence="2" id="KW-0175">Coiled coil</keyword>
<feature type="region of interest" description="Disordered" evidence="4">
    <location>
        <begin position="1525"/>
        <end position="1549"/>
    </location>
</feature>
<feature type="region of interest" description="Disordered" evidence="4">
    <location>
        <begin position="2166"/>
        <end position="2232"/>
    </location>
</feature>
<dbReference type="PANTHER" id="PTHR12601">
    <property type="entry name" value="EUKARYOTIC TRANSLATION INITIATION FACTOR 3 SUBUNIT EIF-3"/>
    <property type="match status" value="1"/>
</dbReference>
<feature type="repeat" description="TPR" evidence="3">
    <location>
        <begin position="1964"/>
        <end position="1997"/>
    </location>
</feature>
<dbReference type="SUPFAM" id="SSF48452">
    <property type="entry name" value="TPR-like"/>
    <property type="match status" value="1"/>
</dbReference>
<dbReference type="FunFam" id="1.25.40.10:FF:000230">
    <property type="entry name" value="Clustered mitochondria protein homolog"/>
    <property type="match status" value="1"/>
</dbReference>
<dbReference type="Gene3D" id="3.30.2280.10">
    <property type="entry name" value="Hypothetical protein (hspc210)"/>
    <property type="match status" value="1"/>
</dbReference>
<feature type="compositionally biased region" description="Polar residues" evidence="4">
    <location>
        <begin position="885"/>
        <end position="897"/>
    </location>
</feature>
<organism evidence="6 7">
    <name type="scientific">Ensete ventricosum</name>
    <name type="common">Abyssinian banana</name>
    <name type="synonym">Musa ensete</name>
    <dbReference type="NCBI Taxonomy" id="4639"/>
    <lineage>
        <taxon>Eukaryota</taxon>
        <taxon>Viridiplantae</taxon>
        <taxon>Streptophyta</taxon>
        <taxon>Embryophyta</taxon>
        <taxon>Tracheophyta</taxon>
        <taxon>Spermatophyta</taxon>
        <taxon>Magnoliopsida</taxon>
        <taxon>Liliopsida</taxon>
        <taxon>Zingiberales</taxon>
        <taxon>Musaceae</taxon>
        <taxon>Ensete</taxon>
    </lineage>
</organism>
<dbReference type="EMBL" id="JAQQAF010000005">
    <property type="protein sequence ID" value="KAJ8486093.1"/>
    <property type="molecule type" value="Genomic_DNA"/>
</dbReference>
<feature type="coiled-coil region" evidence="2">
    <location>
        <begin position="100"/>
        <end position="179"/>
    </location>
</feature>
<dbReference type="InterPro" id="IPR027523">
    <property type="entry name" value="CLU_prot"/>
</dbReference>
<dbReference type="InterPro" id="IPR029131">
    <property type="entry name" value="HAUS5"/>
</dbReference>
<dbReference type="PROSITE" id="PS50005">
    <property type="entry name" value="TPR"/>
    <property type="match status" value="1"/>
</dbReference>
<evidence type="ECO:0000313" key="7">
    <source>
        <dbReference type="Proteomes" id="UP001222027"/>
    </source>
</evidence>
<evidence type="ECO:0000256" key="4">
    <source>
        <dbReference type="SAM" id="MobiDB-lite"/>
    </source>
</evidence>
<sequence>MQAQGSAAPRPEAILEWLQKEMGYPSPPPSPEQLRKICRGNMLPVWSFLLQRVRSERTVATVRRNMMVHGVAAGDAGRGRRREEEKGRAGFKDGSSAEAREVAVRERELAEEEVDRLRNVVRRQRKELKARMVEVAREESERKRMLDERSNARHKQVILEAYDQQCDEAAKIFAEYQRRIHQYVDQARDIRRLITGSANDVVDDLHAPGEKAVYSAIKGIRSSDDSVLIEMSREKNTRKACETLAAHMIEKIRTTFPAYEGSGISMNSQMDAAKLSLDLDGEIPEDIKVIIRDALKNPPLLLQSITTYALRSSALIHRETEKIEIRAVAESLRYKYENDKVSDAASPDSGSPFPYQAYGNGKTGTELSSNGNYDQLLERQKAHVQQFVATEDALNKAAEAKALSQKLLIRLPGSSDVGALQMLPTGDTSQNVASTRHFELEVLAREREVAGLRASLSTLTSEVQRLNKLCAEWQEAEVSLKKKWKKIEGFDARRSELETIYTALLRANLEASAFWEQQPLAAQEHAARTIIPACTTAVNISNSAKDLIERELSCFYQSLDNTIYMLPATPQALVECFSAPGAIGPEALAAAEKNAAMLTARAGARDPSAIPSICRVSAALQHRSGVENLDAGLASVLESLEFCLKLRGSEASILEDLSKAINLVHTRRNLVKNDRILLNHAHRVQRDYERMANYCLKLAGEYEKIVAERWLLELRKAVLDGQRCLDSCQHVRGLVDEWWEQPAATAVDWVTIDGQNISAWLNLRGLNSERSKGRGRPLQSSSLTRPPPLPPRPFFFSHSFVFLIAASSSFFTSSMGGKSNKGKNKGRALNSNPVSSSESQSKPLVPLTSLNDGSEAANVSNGNANGVEEARNKSPAADGSAGDKAQNSDAPATTTNPAEGELHLYPVPVKALSGEKLELQLSPGDSVMDIRQFLLDAPETCFFTCYDLILHTKDGSVYHLEDYNEISEVADITIRGCSLEMVAALYDDRSIRSHIRRGRELLSLSNMQTSLSTLLALQHESAQRKTADTVKVDSAEHDGFGFMEDITGTLSDLVISPSSQEIKCVESIVYSTFNPPPSYRRLAGDLIYMDVVTLEGKKYCITGTTRGFYVNCTTSSLDPRPSKPAREASTLIGLLQKLSSKFKQGFHEILEQKASAHPFESVQSLLPPNTWLGLYPVPDHKRDPARAEDALALSFGTELIGMQRDWNEELQSCREFPHKTIQERILRGRALYKVTCDFIDAAIKGAIGVISRCIPPINPTDPECFHMYVHNSIFFSFAVDADLGYISKTLEPNLLTNSRDAAGNCEDKIPCNSLRSTSSNKLPGATGNSGLCMLTNSDKEQKQDVSDLTTDASAEAQITDSEQATYASANNDLKGTKAYQEADVPGLYNLAMAIIDYRGHRVVAQSIIPGILQGDKSNSLLYGSVDNGKKICWNESFHSKVVEAAKRLHLKEHRVLDGSGNAVKLAAPIECKGIVGSDDRHYLLDLMRVTPRDVNYIGPVHRFCVLRPELVASFCEAEVAEMSQSSARTTEKVPEEPNQDSTSADVTDSTDVDIKVDEECVSAPSVHSISSEEILLNPNVFTEFKLAGNPEEIAADEAIVRKAGSYLVDVVLPKFVQDLCSLEVSPMDGKTLTDAFHAHGINIRYLGKVANMVKHLPHLWDMCSTEIVVRSTKHILKDLLRESEDHDLGPAITHFFNCFTGHVSPVGAEDSSDNIQSKAQKKQAKEDHQSPRKLIKGQMRWSHGEFSIKDHLAHRHLTSEGLWSRIQEFARFKYQFELPDDARTRVKTIAVIRNLCLKVGITIAARKYDLNASLPFQTSDILNLQPVVKHSVPICSEAENLMESGKARLAEGQLSEAYTLFSEAFSILQQITGPLHQDVASCCRYLAMVLYHAGDVTAAIVQQHKELIINERCLGLDHPDTAHSYGNMALFYHGLNQTELALWHMSRTLLLLSLSSGPDHPDVAATFINVAMMYQEIGNTETALRYLQEALKKNERLLGPEHIQTAVCYHALAIAFNCMGAYKLSVQHEKKTHGILVKQLGEEDSRTQDSENWIKTFKLRERQVNAQKQKRQALDSASALMAFNILKAYPELLQAFQGAARSGSESTMINKAVAGEALPRGRRVDERAARAAAEVRKKAVARGILVRQNVNPVQRLPPLSELLNIINSGSTPEAPTSDQAHEPKTESSSGPVSDVSTGASDANGSIHGDQAPVGLGASLDFKKQKSKLKATL</sequence>
<feature type="region of interest" description="Disordered" evidence="4">
    <location>
        <begin position="73"/>
        <end position="97"/>
    </location>
</feature>
<proteinExistence type="inferred from homology"/>
<dbReference type="PROSITE" id="PS51823">
    <property type="entry name" value="CLU"/>
    <property type="match status" value="1"/>
</dbReference>
<comment type="function">
    <text evidence="2">mRNA-binding protein involved in proper cytoplasmic distribution of mitochondria.</text>
</comment>
<evidence type="ECO:0000259" key="5">
    <source>
        <dbReference type="PROSITE" id="PS51823"/>
    </source>
</evidence>
<dbReference type="PANTHER" id="PTHR12601:SF6">
    <property type="entry name" value="CLUSTERED MITOCHONDRIA PROTEIN HOMOLOG"/>
    <property type="match status" value="1"/>
</dbReference>
<comment type="subcellular location">
    <subcellularLocation>
        <location evidence="2">Cytoplasm</location>
    </subcellularLocation>
</comment>
<dbReference type="GO" id="GO:0051225">
    <property type="term" value="P:spindle assembly"/>
    <property type="evidence" value="ECO:0007669"/>
    <property type="project" value="InterPro"/>
</dbReference>
<feature type="compositionally biased region" description="Low complexity" evidence="4">
    <location>
        <begin position="1540"/>
        <end position="1549"/>
    </location>
</feature>
<dbReference type="GO" id="GO:0003723">
    <property type="term" value="F:RNA binding"/>
    <property type="evidence" value="ECO:0007669"/>
    <property type="project" value="UniProtKB-KW"/>
</dbReference>
<comment type="similarity">
    <text evidence="2">Belongs to the CLU family.</text>
</comment>
<dbReference type="InterPro" id="IPR025697">
    <property type="entry name" value="CLU_dom"/>
</dbReference>
<dbReference type="Pfam" id="PF13424">
    <property type="entry name" value="TPR_12"/>
    <property type="match status" value="1"/>
</dbReference>
<protein>
    <recommendedName>
        <fullName evidence="2">Clustered mitochondria protein homolog</fullName>
    </recommendedName>
</protein>
<dbReference type="GO" id="GO:0070652">
    <property type="term" value="C:HAUS complex"/>
    <property type="evidence" value="ECO:0007669"/>
    <property type="project" value="InterPro"/>
</dbReference>
<comment type="caution">
    <text evidence="6">The sequence shown here is derived from an EMBL/GenBank/DDBJ whole genome shotgun (WGS) entry which is preliminary data.</text>
</comment>
<feature type="region of interest" description="Disordered" evidence="4">
    <location>
        <begin position="1709"/>
        <end position="1731"/>
    </location>
</feature>
<feature type="compositionally biased region" description="Basic and acidic residues" evidence="4">
    <location>
        <begin position="77"/>
        <end position="91"/>
    </location>
</feature>
<keyword evidence="1 2" id="KW-0963">Cytoplasm</keyword>
<feature type="compositionally biased region" description="Low complexity" evidence="4">
    <location>
        <begin position="831"/>
        <end position="841"/>
    </location>
</feature>